<evidence type="ECO:0000313" key="2">
    <source>
        <dbReference type="Proteomes" id="UP000640299"/>
    </source>
</evidence>
<sequence>MKYKLVDIERAKGEPTISDKIIEYAREVGNKSMRIEFTKKENGNKELIITYKE</sequence>
<name>A0AB37HSN7_MAMSC</name>
<gene>
    <name evidence="1" type="ORF">JRU67_09225</name>
</gene>
<dbReference type="EMBL" id="CP069389">
    <property type="protein sequence ID" value="QRN90243.1"/>
    <property type="molecule type" value="Genomic_DNA"/>
</dbReference>
<protein>
    <submittedName>
        <fullName evidence="1">Uncharacterized protein</fullName>
    </submittedName>
</protein>
<dbReference type="AlphaFoldDB" id="A0AB37HSN7"/>
<dbReference type="Proteomes" id="UP000640299">
    <property type="component" value="Chromosome"/>
</dbReference>
<proteinExistence type="predicted"/>
<evidence type="ECO:0000313" key="1">
    <source>
        <dbReference type="EMBL" id="QRN90243.1"/>
    </source>
</evidence>
<organism evidence="1 2">
    <name type="scientific">Mammaliicoccus sciuri</name>
    <name type="common">Staphylococcus sciuri</name>
    <dbReference type="NCBI Taxonomy" id="1296"/>
    <lineage>
        <taxon>Bacteria</taxon>
        <taxon>Bacillati</taxon>
        <taxon>Bacillota</taxon>
        <taxon>Bacilli</taxon>
        <taxon>Bacillales</taxon>
        <taxon>Staphylococcaceae</taxon>
        <taxon>Mammaliicoccus</taxon>
    </lineage>
</organism>
<dbReference type="RefSeq" id="WP_204178227.1">
    <property type="nucleotide sequence ID" value="NZ_CP069389.1"/>
</dbReference>
<reference evidence="1" key="1">
    <citation type="submission" date="2021-02" db="EMBL/GenBank/DDBJ databases">
        <title>cfr and optrA-positive Staphylococcus spp.</title>
        <authorList>
            <person name="Chen L."/>
        </authorList>
    </citation>
    <scope>NUCLEOTIDE SEQUENCE</scope>
    <source>
        <strain evidence="1">GDQ20D70P</strain>
    </source>
</reference>
<accession>A0AB37HSN7</accession>